<gene>
    <name evidence="2" type="ORF">CBM15_08625</name>
</gene>
<evidence type="ECO:0000313" key="3">
    <source>
        <dbReference type="Proteomes" id="UP000196594"/>
    </source>
</evidence>
<dbReference type="EMBL" id="NHNT01000004">
    <property type="protein sequence ID" value="OUZ39309.1"/>
    <property type="molecule type" value="Genomic_DNA"/>
</dbReference>
<accession>A0ABX3ZIB5</accession>
<reference evidence="2 3" key="1">
    <citation type="journal article" date="2017" name="Int. J. Syst. Evol. Microbiol.">
        <title>Solibacillus kalamii sp. nov., isolated from a high-efficiency particulate arrestance filter system used in the International Space Station.</title>
        <authorList>
            <person name="Checinska Sielaff A."/>
            <person name="Kumar R.M."/>
            <person name="Pal D."/>
            <person name="Mayilraj S."/>
            <person name="Venkateswaran K."/>
        </authorList>
    </citation>
    <scope>NUCLEOTIDE SEQUENCE [LARGE SCALE GENOMIC DNA]</scope>
    <source>
        <strain evidence="2 3">ISSFR-015</strain>
    </source>
</reference>
<dbReference type="PANTHER" id="PTHR42941:SF1">
    <property type="entry name" value="SLL1037 PROTEIN"/>
    <property type="match status" value="1"/>
</dbReference>
<name>A0ABX3ZIB5_9BACL</name>
<dbReference type="Pfam" id="PF16868">
    <property type="entry name" value="NMT1_3"/>
    <property type="match status" value="1"/>
</dbReference>
<keyword evidence="1" id="KW-0732">Signal</keyword>
<dbReference type="PROSITE" id="PS51257">
    <property type="entry name" value="PROKAR_LIPOPROTEIN"/>
    <property type="match status" value="1"/>
</dbReference>
<evidence type="ECO:0000313" key="2">
    <source>
        <dbReference type="EMBL" id="OUZ39309.1"/>
    </source>
</evidence>
<protein>
    <submittedName>
        <fullName evidence="2">Immunogenic protein</fullName>
    </submittedName>
</protein>
<dbReference type="PANTHER" id="PTHR42941">
    <property type="entry name" value="SLL1037 PROTEIN"/>
    <property type="match status" value="1"/>
</dbReference>
<feature type="chain" id="PRO_5047426566" evidence="1">
    <location>
        <begin position="22"/>
        <end position="340"/>
    </location>
</feature>
<dbReference type="Gene3D" id="3.40.190.10">
    <property type="entry name" value="Periplasmic binding protein-like II"/>
    <property type="match status" value="2"/>
</dbReference>
<dbReference type="NCBIfam" id="TIGR02122">
    <property type="entry name" value="TRAP_TAXI"/>
    <property type="match status" value="1"/>
</dbReference>
<keyword evidence="3" id="KW-1185">Reference proteome</keyword>
<organism evidence="2 3">
    <name type="scientific">Solibacillus kalamii</name>
    <dbReference type="NCBI Taxonomy" id="1748298"/>
    <lineage>
        <taxon>Bacteria</taxon>
        <taxon>Bacillati</taxon>
        <taxon>Bacillota</taxon>
        <taxon>Bacilli</taxon>
        <taxon>Bacillales</taxon>
        <taxon>Caryophanaceae</taxon>
        <taxon>Solibacillus</taxon>
    </lineage>
</organism>
<comment type="caution">
    <text evidence="2">The sequence shown here is derived from an EMBL/GenBank/DDBJ whole genome shotgun (WGS) entry which is preliminary data.</text>
</comment>
<dbReference type="RefSeq" id="WP_087617142.1">
    <property type="nucleotide sequence ID" value="NZ_JAFBEY010000003.1"/>
</dbReference>
<dbReference type="Proteomes" id="UP000196594">
    <property type="component" value="Unassembled WGS sequence"/>
</dbReference>
<dbReference type="SUPFAM" id="SSF53850">
    <property type="entry name" value="Periplasmic binding protein-like II"/>
    <property type="match status" value="1"/>
</dbReference>
<dbReference type="CDD" id="cd13567">
    <property type="entry name" value="PBP2_TtGluBP"/>
    <property type="match status" value="1"/>
</dbReference>
<dbReference type="InterPro" id="IPR011852">
    <property type="entry name" value="TRAP_TAXI"/>
</dbReference>
<feature type="signal peptide" evidence="1">
    <location>
        <begin position="1"/>
        <end position="21"/>
    </location>
</feature>
<sequence>MFKSKNLLFLMLLSAFVLILAACGSDEEGSSTTETDNGASSGEATTDAELDFEGTKFISILTGGTQGTYYPLGGTFADLITTDTGVKATAEVSQASAANMTSLANGDAEVAFVQTDIAYYATNGTLMFEGEAIDSVVALGALYPETVQLVTLADSGIKTFADLKGKKVSVGAPGSGTFANAEQLLEIHGLTMDDIQAQNLDFGESTDGIQSGQIDAAFITAGYPTGAVEALNATNGVYIVPVEADKAEELIAKYPYYAVDNIPSGTYGLESDIPAVSVGAMLAVKKDLPEDLVYAMTKAIYDNTDKISHAKGAFIKAESGLDGIGIDVHPGAQRYFDEVK</sequence>
<proteinExistence type="predicted"/>
<evidence type="ECO:0000256" key="1">
    <source>
        <dbReference type="SAM" id="SignalP"/>
    </source>
</evidence>